<dbReference type="STRING" id="418985.A0A1V9XPK7"/>
<accession>A0A1V9XPK7</accession>
<gene>
    <name evidence="2" type="ORF">BIW11_08434</name>
</gene>
<dbReference type="GO" id="GO:0006398">
    <property type="term" value="P:mRNA 3'-end processing by stem-loop binding and cleavage"/>
    <property type="evidence" value="ECO:0007669"/>
    <property type="project" value="TreeGrafter"/>
</dbReference>
<comment type="caution">
    <text evidence="2">The sequence shown here is derived from an EMBL/GenBank/DDBJ whole genome shotgun (WGS) entry which is preliminary data.</text>
</comment>
<name>A0A1V9XPK7_9ACAR</name>
<organism evidence="2 3">
    <name type="scientific">Tropilaelaps mercedesae</name>
    <dbReference type="NCBI Taxonomy" id="418985"/>
    <lineage>
        <taxon>Eukaryota</taxon>
        <taxon>Metazoa</taxon>
        <taxon>Ecdysozoa</taxon>
        <taxon>Arthropoda</taxon>
        <taxon>Chelicerata</taxon>
        <taxon>Arachnida</taxon>
        <taxon>Acari</taxon>
        <taxon>Parasitiformes</taxon>
        <taxon>Mesostigmata</taxon>
        <taxon>Gamasina</taxon>
        <taxon>Dermanyssoidea</taxon>
        <taxon>Laelapidae</taxon>
        <taxon>Tropilaelaps</taxon>
    </lineage>
</organism>
<dbReference type="GO" id="GO:0005683">
    <property type="term" value="C:U7 snRNP"/>
    <property type="evidence" value="ECO:0007669"/>
    <property type="project" value="TreeGrafter"/>
</dbReference>
<protein>
    <recommendedName>
        <fullName evidence="4">LSM domain-containing protein</fullName>
    </recommendedName>
</protein>
<evidence type="ECO:0000256" key="1">
    <source>
        <dbReference type="SAM" id="MobiDB-lite"/>
    </source>
</evidence>
<sequence>MTEEQDLTKPIADPILLLIEGTAKLPPSSSDLAPLDSLEEFDRVCTIDVRAKLPKRDREKIEKDRLLKEQRNAQAEHTEKVVKRKKQNVLTRINNQWSSGPISILHRALSNRLRVRVWIRSHTTVRSILVGFVAAFDKHLNLALVDVDEVVILRPATIKCTTLSPADKLANIEAKCNEQEFLVPTHSVGSEEIAITDFGSDAATEVETMSISGDLAKDILAEAKDGNDAALTALPESIYLNQEHVTTSLGSDSNTLKLVKPSQKSRRRRQQMDVTSDAQKFIPQLFVRGESVAIIAFADVHDNDNEVHTNSTTTTST</sequence>
<dbReference type="AlphaFoldDB" id="A0A1V9XPK7"/>
<evidence type="ECO:0000313" key="2">
    <source>
        <dbReference type="EMBL" id="OQR75417.1"/>
    </source>
</evidence>
<dbReference type="Proteomes" id="UP000192247">
    <property type="component" value="Unassembled WGS sequence"/>
</dbReference>
<dbReference type="EMBL" id="MNPL01006395">
    <property type="protein sequence ID" value="OQR75417.1"/>
    <property type="molecule type" value="Genomic_DNA"/>
</dbReference>
<dbReference type="InParanoid" id="A0A1V9XPK7"/>
<dbReference type="Gene3D" id="2.30.30.100">
    <property type="match status" value="1"/>
</dbReference>
<dbReference type="InterPro" id="IPR039267">
    <property type="entry name" value="Lsm11"/>
</dbReference>
<proteinExistence type="predicted"/>
<keyword evidence="3" id="KW-1185">Reference proteome</keyword>
<evidence type="ECO:0000313" key="3">
    <source>
        <dbReference type="Proteomes" id="UP000192247"/>
    </source>
</evidence>
<feature type="region of interest" description="Disordered" evidence="1">
    <location>
        <begin position="250"/>
        <end position="275"/>
    </location>
</feature>
<dbReference type="PANTHER" id="PTHR21415">
    <property type="entry name" value="U7 SNRNA-ASSOCIATED SM-LIKE PROTEIN LSM11"/>
    <property type="match status" value="1"/>
</dbReference>
<dbReference type="OrthoDB" id="6515005at2759"/>
<evidence type="ECO:0008006" key="4">
    <source>
        <dbReference type="Google" id="ProtNLM"/>
    </source>
</evidence>
<dbReference type="InterPro" id="IPR010920">
    <property type="entry name" value="LSM_dom_sf"/>
</dbReference>
<dbReference type="PANTHER" id="PTHR21415:SF1">
    <property type="entry name" value="U7 SNRNA-ASSOCIATED SM-LIKE PROTEIN LSM11"/>
    <property type="match status" value="1"/>
</dbReference>
<dbReference type="SUPFAM" id="SSF50182">
    <property type="entry name" value="Sm-like ribonucleoproteins"/>
    <property type="match status" value="1"/>
</dbReference>
<reference evidence="2 3" key="1">
    <citation type="journal article" date="2017" name="Gigascience">
        <title>Draft genome of the honey bee ectoparasitic mite, Tropilaelaps mercedesae, is shaped by the parasitic life history.</title>
        <authorList>
            <person name="Dong X."/>
            <person name="Armstrong S.D."/>
            <person name="Xia D."/>
            <person name="Makepeace B.L."/>
            <person name="Darby A.C."/>
            <person name="Kadowaki T."/>
        </authorList>
    </citation>
    <scope>NUCLEOTIDE SEQUENCE [LARGE SCALE GENOMIC DNA]</scope>
    <source>
        <strain evidence="2">Wuxi-XJTLU</strain>
    </source>
</reference>
<dbReference type="GO" id="GO:0071209">
    <property type="term" value="F:U7 snRNA binding"/>
    <property type="evidence" value="ECO:0007669"/>
    <property type="project" value="InterPro"/>
</dbReference>